<accession>A0ABM5SPS4</accession>
<evidence type="ECO:0000313" key="2">
    <source>
        <dbReference type="Proteomes" id="UP000031883"/>
    </source>
</evidence>
<reference evidence="1 2" key="1">
    <citation type="journal article" date="2015" name="Genome Announc.">
        <title>Thirty-Two Complete Genome Assemblies of Nine Yersinia Species, Including Y. pestis, Y. pseudotuberculosis, and Y. enterocolitica.</title>
        <authorList>
            <person name="Johnson S.L."/>
            <person name="Daligault H.E."/>
            <person name="Davenport K.W."/>
            <person name="Jaissle J."/>
            <person name="Frey K.G."/>
            <person name="Ladner J.T."/>
            <person name="Broomall S.M."/>
            <person name="Bishop-Lilly K.A."/>
            <person name="Bruce D.C."/>
            <person name="Coyne S.R."/>
            <person name="Gibbons H.S."/>
            <person name="Lo C.C."/>
            <person name="Munk A.C."/>
            <person name="Rosenzweig C.N."/>
            <person name="Koroleva G.I."/>
            <person name="Palacios G.F."/>
            <person name="Redden C.L."/>
            <person name="Xu Y."/>
            <person name="Minogue T.D."/>
            <person name="Chain P.S."/>
        </authorList>
    </citation>
    <scope>NUCLEOTIDE SEQUENCE [LARGE SCALE GENOMIC DNA]</scope>
    <source>
        <strain evidence="1 2">Y231</strain>
    </source>
</reference>
<keyword evidence="2" id="KW-1185">Reference proteome</keyword>
<gene>
    <name evidence="1" type="ORF">CH54_1533</name>
</gene>
<sequence>MSSITSRQLERSRRKKVATAKVAGGRLISRRYRKAIEHVIFSYLITFTAQKLSDDVFLENLFDKVYLKLPPGVKTILSRECCLQYIILIKAILLERLYAHPDSRSSPAKK</sequence>
<protein>
    <submittedName>
        <fullName evidence="1">Uncharacterized protein</fullName>
    </submittedName>
</protein>
<proteinExistence type="predicted"/>
<evidence type="ECO:0000313" key="1">
    <source>
        <dbReference type="EMBL" id="AJJ36484.1"/>
    </source>
</evidence>
<organism evidence="1 2">
    <name type="scientific">Yersinia rochesterensis</name>
    <dbReference type="NCBI Taxonomy" id="1604335"/>
    <lineage>
        <taxon>Bacteria</taxon>
        <taxon>Pseudomonadati</taxon>
        <taxon>Pseudomonadota</taxon>
        <taxon>Gammaproteobacteria</taxon>
        <taxon>Enterobacterales</taxon>
        <taxon>Yersiniaceae</taxon>
        <taxon>Yersinia</taxon>
    </lineage>
</organism>
<dbReference type="Proteomes" id="UP000031883">
    <property type="component" value="Chromosome"/>
</dbReference>
<dbReference type="EMBL" id="CP009997">
    <property type="protein sequence ID" value="AJJ36484.1"/>
    <property type="molecule type" value="Genomic_DNA"/>
</dbReference>
<dbReference type="RefSeq" id="WP_042562334.1">
    <property type="nucleotide sequence ID" value="NZ_CP009997.1"/>
</dbReference>
<name>A0ABM5SPS4_9GAMM</name>